<name>A0A6V1PM67_HETAK</name>
<dbReference type="EMBL" id="HBIU01018778">
    <property type="protein sequence ID" value="CAE0630064.1"/>
    <property type="molecule type" value="Transcribed_RNA"/>
</dbReference>
<dbReference type="PANTHER" id="PTHR36960">
    <property type="entry name" value="SI:DKEY-32E6.3"/>
    <property type="match status" value="1"/>
</dbReference>
<dbReference type="PANTHER" id="PTHR36960:SF1">
    <property type="entry name" value="SI:DKEY-32E6.3"/>
    <property type="match status" value="1"/>
</dbReference>
<accession>A0A6V1PM67</accession>
<feature type="signal peptide" evidence="1">
    <location>
        <begin position="1"/>
        <end position="27"/>
    </location>
</feature>
<gene>
    <name evidence="2" type="ORF">HAKA00212_LOCUS8758</name>
    <name evidence="3" type="ORF">HAKA00212_LOCUS8760</name>
</gene>
<feature type="chain" id="PRO_5036192548" evidence="1">
    <location>
        <begin position="28"/>
        <end position="599"/>
    </location>
</feature>
<evidence type="ECO:0000313" key="3">
    <source>
        <dbReference type="EMBL" id="CAE0630066.1"/>
    </source>
</evidence>
<sequence>MGGGISQLLRSLLTLLVFFLGLEQARGVMSLVLKSAFGTSSQLFCVSRLSASRFHCRGHNNRPFQQRGRLLASLAPLQLELIFDINKTILLEDPAGGKSEQHILNEILADHTLGIITNSGEWKCLSPDTRPNNLNGCFLPSRHRYLQSDKMLTISELSGYYGTYSDFLDYKIPDTVESLRESKKARDKLKGRFATPQGPGAGLASILEQLRRALALPAEAAGPGCQGGEDWKEAGLAGRESWLLLPSFLEAIMELASRPDIDLLLQFRTFGTDLPRVAREWNAFCAGRHPLSRRRRRLDGSDGGRDYRIHLDQPERFGTFHRTSNSTRLVLGTLAQPDLSAHRADPEAAFAAAYLPAANDAGAGAGGQTRVLAGLSEIWAFLDPRRRGGAGDGPAGPQAGTLALRDFWPHWRLCLEAGEAGKLFLCGVGSAAAAEESDKCEYHQIFFDDNIEDDAFHIIDTVFVYYNNGSVSNLSKFRSFSSEMPQTEHSRGGGEHIVADGSGTSVKQMHTLSSSDQTSGEMWFVRPCFENNLVKKHIVKVNPCEAVLGVGGFSAAHPSCFSQQHEGVTTISNNFFLKNVYDRCSSLSSSLCDDDDNKE</sequence>
<evidence type="ECO:0000313" key="2">
    <source>
        <dbReference type="EMBL" id="CAE0630064.1"/>
    </source>
</evidence>
<protein>
    <submittedName>
        <fullName evidence="3">Uncharacterized protein</fullName>
    </submittedName>
</protein>
<proteinExistence type="predicted"/>
<keyword evidence="1" id="KW-0732">Signal</keyword>
<reference evidence="3" key="1">
    <citation type="submission" date="2021-01" db="EMBL/GenBank/DDBJ databases">
        <authorList>
            <person name="Corre E."/>
            <person name="Pelletier E."/>
            <person name="Niang G."/>
            <person name="Scheremetjew M."/>
            <person name="Finn R."/>
            <person name="Kale V."/>
            <person name="Holt S."/>
            <person name="Cochrane G."/>
            <person name="Meng A."/>
            <person name="Brown T."/>
            <person name="Cohen L."/>
        </authorList>
    </citation>
    <scope>NUCLEOTIDE SEQUENCE</scope>
    <source>
        <strain evidence="3">CCMP3107</strain>
    </source>
</reference>
<dbReference type="AlphaFoldDB" id="A0A6V1PM67"/>
<evidence type="ECO:0000256" key="1">
    <source>
        <dbReference type="SAM" id="SignalP"/>
    </source>
</evidence>
<dbReference type="EMBL" id="HBIU01018780">
    <property type="protein sequence ID" value="CAE0630066.1"/>
    <property type="molecule type" value="Transcribed_RNA"/>
</dbReference>
<organism evidence="3">
    <name type="scientific">Heterosigma akashiwo</name>
    <name type="common">Chromophytic alga</name>
    <name type="synonym">Heterosigma carterae</name>
    <dbReference type="NCBI Taxonomy" id="2829"/>
    <lineage>
        <taxon>Eukaryota</taxon>
        <taxon>Sar</taxon>
        <taxon>Stramenopiles</taxon>
        <taxon>Ochrophyta</taxon>
        <taxon>Raphidophyceae</taxon>
        <taxon>Chattonellales</taxon>
        <taxon>Chattonellaceae</taxon>
        <taxon>Heterosigma</taxon>
    </lineage>
</organism>